<dbReference type="PANTHER" id="PTHR43013">
    <property type="entry name" value="GLUTAMYL-TRNA REDUCTASE"/>
    <property type="match status" value="1"/>
</dbReference>
<comment type="function">
    <text evidence="9">Catalyzes the NADPH-dependent reduction of glutamyl-tRNA(Glu) to glutamate 1-semialdehyde (GSA).</text>
</comment>
<dbReference type="PANTHER" id="PTHR43013:SF1">
    <property type="entry name" value="GLUTAMYL-TRNA REDUCTASE"/>
    <property type="match status" value="1"/>
</dbReference>
<feature type="binding site" evidence="9 11">
    <location>
        <position position="122"/>
    </location>
    <ligand>
        <name>substrate</name>
    </ligand>
</feature>
<evidence type="ECO:0000259" key="17">
    <source>
        <dbReference type="Pfam" id="PF05201"/>
    </source>
</evidence>
<dbReference type="GO" id="GO:0050661">
    <property type="term" value="F:NADP binding"/>
    <property type="evidence" value="ECO:0007669"/>
    <property type="project" value="InterPro"/>
</dbReference>
<reference evidence="18 19" key="1">
    <citation type="submission" date="2019-02" db="EMBL/GenBank/DDBJ databases">
        <title>Deep-cultivation of Planctomycetes and their phenomic and genomic characterization uncovers novel biology.</title>
        <authorList>
            <person name="Wiegand S."/>
            <person name="Jogler M."/>
            <person name="Boedeker C."/>
            <person name="Pinto D."/>
            <person name="Vollmers J."/>
            <person name="Rivas-Marin E."/>
            <person name="Kohn T."/>
            <person name="Peeters S.H."/>
            <person name="Heuer A."/>
            <person name="Rast P."/>
            <person name="Oberbeckmann S."/>
            <person name="Bunk B."/>
            <person name="Jeske O."/>
            <person name="Meyerdierks A."/>
            <person name="Storesund J.E."/>
            <person name="Kallscheuer N."/>
            <person name="Luecker S."/>
            <person name="Lage O.M."/>
            <person name="Pohl T."/>
            <person name="Merkel B.J."/>
            <person name="Hornburger P."/>
            <person name="Mueller R.-W."/>
            <person name="Bruemmer F."/>
            <person name="Labrenz M."/>
            <person name="Spormann A.M."/>
            <person name="Op den Camp H."/>
            <person name="Overmann J."/>
            <person name="Amann R."/>
            <person name="Jetten M.S.M."/>
            <person name="Mascher T."/>
            <person name="Medema M.H."/>
            <person name="Devos D.P."/>
            <person name="Kaster A.-K."/>
            <person name="Ovreas L."/>
            <person name="Rohde M."/>
            <person name="Galperin M.Y."/>
            <person name="Jogler C."/>
        </authorList>
    </citation>
    <scope>NUCLEOTIDE SEQUENCE [LARGE SCALE GENOMIC DNA]</scope>
    <source>
        <strain evidence="18 19">Q31a</strain>
    </source>
</reference>
<keyword evidence="19" id="KW-1185">Reference proteome</keyword>
<protein>
    <recommendedName>
        <fullName evidence="8 9">Glutamyl-tRNA reductase</fullName>
        <shortName evidence="9">GluTR</shortName>
        <ecNumber evidence="3 9">1.2.1.70</ecNumber>
    </recommendedName>
</protein>
<evidence type="ECO:0000259" key="15">
    <source>
        <dbReference type="Pfam" id="PF00745"/>
    </source>
</evidence>
<feature type="binding site" evidence="9 11">
    <location>
        <begin position="49"/>
        <end position="52"/>
    </location>
    <ligand>
        <name>substrate</name>
    </ligand>
</feature>
<dbReference type="SUPFAM" id="SSF69075">
    <property type="entry name" value="Glutamyl tRNA-reductase dimerization domain"/>
    <property type="match status" value="1"/>
</dbReference>
<dbReference type="GO" id="GO:0008883">
    <property type="term" value="F:glutamyl-tRNA reductase activity"/>
    <property type="evidence" value="ECO:0007669"/>
    <property type="project" value="UniProtKB-UniRule"/>
</dbReference>
<evidence type="ECO:0000256" key="14">
    <source>
        <dbReference type="RuleBase" id="RU000584"/>
    </source>
</evidence>
<comment type="similarity">
    <text evidence="2 9 14">Belongs to the glutamyl-tRNA reductase family.</text>
</comment>
<organism evidence="18 19">
    <name type="scientific">Aureliella helgolandensis</name>
    <dbReference type="NCBI Taxonomy" id="2527968"/>
    <lineage>
        <taxon>Bacteria</taxon>
        <taxon>Pseudomonadati</taxon>
        <taxon>Planctomycetota</taxon>
        <taxon>Planctomycetia</taxon>
        <taxon>Pirellulales</taxon>
        <taxon>Pirellulaceae</taxon>
        <taxon>Aureliella</taxon>
    </lineage>
</organism>
<keyword evidence="5 9" id="KW-0560">Oxidoreductase</keyword>
<dbReference type="EC" id="1.2.1.70" evidence="3 9"/>
<dbReference type="InterPro" id="IPR015896">
    <property type="entry name" value="4pyrrol_synth_GluRdtase_dimer"/>
</dbReference>
<dbReference type="SUPFAM" id="SSF69742">
    <property type="entry name" value="Glutamyl tRNA-reductase catalytic, N-terminal domain"/>
    <property type="match status" value="1"/>
</dbReference>
<dbReference type="EMBL" id="CP036298">
    <property type="protein sequence ID" value="QDV28135.1"/>
    <property type="molecule type" value="Genomic_DNA"/>
</dbReference>
<evidence type="ECO:0000256" key="2">
    <source>
        <dbReference type="ARBA" id="ARBA00005916"/>
    </source>
</evidence>
<dbReference type="OrthoDB" id="110209at2"/>
<keyword evidence="4 9" id="KW-0521">NADP</keyword>
<comment type="pathway">
    <text evidence="1 9 14">Porphyrin-containing compound metabolism; protoporphyrin-IX biosynthesis; 5-aminolevulinate from L-glutamyl-tRNA(Glu): step 1/2.</text>
</comment>
<keyword evidence="6 9" id="KW-0627">Porphyrin biosynthesis</keyword>
<evidence type="ECO:0000256" key="1">
    <source>
        <dbReference type="ARBA" id="ARBA00005059"/>
    </source>
</evidence>
<evidence type="ECO:0000256" key="13">
    <source>
        <dbReference type="PIRSR" id="PIRSR000445-4"/>
    </source>
</evidence>
<evidence type="ECO:0000256" key="12">
    <source>
        <dbReference type="PIRSR" id="PIRSR000445-3"/>
    </source>
</evidence>
<feature type="site" description="Important for activity" evidence="9 13">
    <location>
        <position position="101"/>
    </location>
</feature>
<dbReference type="Pfam" id="PF01488">
    <property type="entry name" value="Shikimate_DH"/>
    <property type="match status" value="1"/>
</dbReference>
<evidence type="ECO:0000256" key="10">
    <source>
        <dbReference type="PIRSR" id="PIRSR000445-1"/>
    </source>
</evidence>
<evidence type="ECO:0000256" key="4">
    <source>
        <dbReference type="ARBA" id="ARBA00022857"/>
    </source>
</evidence>
<accession>A0A518GHQ8</accession>
<dbReference type="GO" id="GO:0019353">
    <property type="term" value="P:protoporphyrinogen IX biosynthetic process from glutamate"/>
    <property type="evidence" value="ECO:0007669"/>
    <property type="project" value="TreeGrafter"/>
</dbReference>
<gene>
    <name evidence="9 18" type="primary">hemA</name>
    <name evidence="18" type="ORF">Q31a_65300</name>
</gene>
<comment type="catalytic activity">
    <reaction evidence="7 9 14">
        <text>(S)-4-amino-5-oxopentanoate + tRNA(Glu) + NADP(+) = L-glutamyl-tRNA(Glu) + NADPH + H(+)</text>
        <dbReference type="Rhea" id="RHEA:12344"/>
        <dbReference type="Rhea" id="RHEA-COMP:9663"/>
        <dbReference type="Rhea" id="RHEA-COMP:9680"/>
        <dbReference type="ChEBI" id="CHEBI:15378"/>
        <dbReference type="ChEBI" id="CHEBI:57501"/>
        <dbReference type="ChEBI" id="CHEBI:57783"/>
        <dbReference type="ChEBI" id="CHEBI:58349"/>
        <dbReference type="ChEBI" id="CHEBI:78442"/>
        <dbReference type="ChEBI" id="CHEBI:78520"/>
        <dbReference type="EC" id="1.2.1.70"/>
    </reaction>
</comment>
<evidence type="ECO:0000256" key="3">
    <source>
        <dbReference type="ARBA" id="ARBA00012970"/>
    </source>
</evidence>
<dbReference type="InterPro" id="IPR000343">
    <property type="entry name" value="4pyrrol_synth_GluRdtase"/>
</dbReference>
<dbReference type="AlphaFoldDB" id="A0A518GHQ8"/>
<evidence type="ECO:0000256" key="5">
    <source>
        <dbReference type="ARBA" id="ARBA00023002"/>
    </source>
</evidence>
<comment type="miscellaneous">
    <text evidence="9">During catalysis, the active site Cys acts as a nucleophile attacking the alpha-carbonyl group of tRNA-bound glutamate with the formation of a thioester intermediate between enzyme and glutamate, and the concomitant release of tRNA(Glu). The thioester intermediate is finally reduced by direct hydride transfer from NADPH, to form the product GSA.</text>
</comment>
<dbReference type="InterPro" id="IPR018214">
    <property type="entry name" value="GluRdtase_CS"/>
</dbReference>
<comment type="subunit">
    <text evidence="9">Homodimer.</text>
</comment>
<dbReference type="Pfam" id="PF00745">
    <property type="entry name" value="GlutR_dimer"/>
    <property type="match status" value="1"/>
</dbReference>
<dbReference type="FunFam" id="3.30.460.30:FF:000001">
    <property type="entry name" value="Glutamyl-tRNA reductase"/>
    <property type="match status" value="1"/>
</dbReference>
<proteinExistence type="inferred from homology"/>
<dbReference type="PROSITE" id="PS00747">
    <property type="entry name" value="GLUTR"/>
    <property type="match status" value="1"/>
</dbReference>
<dbReference type="InterPro" id="IPR036291">
    <property type="entry name" value="NAD(P)-bd_dom_sf"/>
</dbReference>
<dbReference type="InterPro" id="IPR006151">
    <property type="entry name" value="Shikm_DH/Glu-tRNA_Rdtase"/>
</dbReference>
<dbReference type="SUPFAM" id="SSF51735">
    <property type="entry name" value="NAD(P)-binding Rossmann-fold domains"/>
    <property type="match status" value="1"/>
</dbReference>
<dbReference type="InterPro" id="IPR015895">
    <property type="entry name" value="4pyrrol_synth_GluRdtase_N"/>
</dbReference>
<dbReference type="CDD" id="cd05213">
    <property type="entry name" value="NAD_bind_Glutamyl_tRNA_reduct"/>
    <property type="match status" value="1"/>
</dbReference>
<feature type="binding site" evidence="9 11">
    <location>
        <begin position="116"/>
        <end position="118"/>
    </location>
    <ligand>
        <name>substrate</name>
    </ligand>
</feature>
<feature type="domain" description="Glutamyl-tRNA reductase N-terminal" evidence="17">
    <location>
        <begin position="6"/>
        <end position="158"/>
    </location>
</feature>
<evidence type="ECO:0000313" key="18">
    <source>
        <dbReference type="EMBL" id="QDV28135.1"/>
    </source>
</evidence>
<evidence type="ECO:0000256" key="8">
    <source>
        <dbReference type="ARBA" id="ARBA00068659"/>
    </source>
</evidence>
<feature type="active site" description="Nucleophile" evidence="9 10">
    <location>
        <position position="50"/>
    </location>
</feature>
<evidence type="ECO:0000313" key="19">
    <source>
        <dbReference type="Proteomes" id="UP000318017"/>
    </source>
</evidence>
<evidence type="ECO:0000256" key="9">
    <source>
        <dbReference type="HAMAP-Rule" id="MF_00087"/>
    </source>
</evidence>
<feature type="binding site" evidence="9 12">
    <location>
        <begin position="192"/>
        <end position="197"/>
    </location>
    <ligand>
        <name>NADP(+)</name>
        <dbReference type="ChEBI" id="CHEBI:58349"/>
    </ligand>
</feature>
<name>A0A518GHQ8_9BACT</name>
<evidence type="ECO:0000256" key="6">
    <source>
        <dbReference type="ARBA" id="ARBA00023244"/>
    </source>
</evidence>
<dbReference type="NCBIfam" id="TIGR01035">
    <property type="entry name" value="hemA"/>
    <property type="match status" value="1"/>
</dbReference>
<evidence type="ECO:0000259" key="16">
    <source>
        <dbReference type="Pfam" id="PF01488"/>
    </source>
</evidence>
<feature type="binding site" evidence="9 11">
    <location>
        <position position="111"/>
    </location>
    <ligand>
        <name>substrate</name>
    </ligand>
</feature>
<dbReference type="PIRSF" id="PIRSF000445">
    <property type="entry name" value="4pyrrol_synth_GluRdtase"/>
    <property type="match status" value="1"/>
</dbReference>
<dbReference type="Gene3D" id="3.40.50.720">
    <property type="entry name" value="NAD(P)-binding Rossmann-like Domain"/>
    <property type="match status" value="1"/>
</dbReference>
<feature type="domain" description="Quinate/shikimate 5-dehydrogenase/glutamyl-tRNA reductase" evidence="16">
    <location>
        <begin position="174"/>
        <end position="309"/>
    </location>
</feature>
<evidence type="ECO:0000256" key="11">
    <source>
        <dbReference type="PIRSR" id="PIRSR000445-2"/>
    </source>
</evidence>
<feature type="domain" description="Tetrapyrrole biosynthesis glutamyl-tRNA reductase dimerisation" evidence="15">
    <location>
        <begin position="323"/>
        <end position="423"/>
    </location>
</feature>
<dbReference type="RefSeq" id="WP_145086621.1">
    <property type="nucleotide sequence ID" value="NZ_CP036298.1"/>
</dbReference>
<comment type="domain">
    <text evidence="9">Possesses an unusual extended V-shaped dimeric structure with each monomer consisting of three distinct domains arranged along a curved 'spinal' alpha-helix. The N-terminal catalytic domain specifically recognizes the glutamate moiety of the substrate. The second domain is the NADPH-binding domain, and the third C-terminal domain is responsible for dimerization.</text>
</comment>
<dbReference type="Pfam" id="PF05201">
    <property type="entry name" value="GlutR_N"/>
    <property type="match status" value="1"/>
</dbReference>
<dbReference type="Proteomes" id="UP000318017">
    <property type="component" value="Chromosome"/>
</dbReference>
<sequence length="426" mass="48028">MHWSMVGVSHHRTPLEIREKLAFSKAQVSDALQRLGQQFPEAETVLLSTCNRVELYAAASDRVKLPQPEQLGNFIADFHHTDFVHVSDQITQLQNELAVRHLFMVASSLDSMIVGEAQILSQVKEAYELACSGDTAASLMHRAFQRATVVARRVANETEIHRRRISVPSVAVSEIASDFFERFDDKQILLIGAGEMGTETLRYLIDAGAKSIQILNRNAERSAELAQQFNAMSRPWSELDASMAQSDLIISTTSASQPIVSLEQFRACRAKRSARAVLILDLAVPRDFDSAIAELSDVYLFTVDDLQQVCDKNLQARQQEWPRAERIVDQELQKFLSESVHRNSGVTIRKLREQAELVKGQELERLVSKLKARGLDSQAEKELSIAFDRLVNKLLHPPLQTLREHADSNHHASMLDALRRLFRISD</sequence>
<dbReference type="KEGG" id="ahel:Q31a_65300"/>
<dbReference type="FunFam" id="3.40.50.720:FF:000031">
    <property type="entry name" value="Glutamyl-tRNA reductase"/>
    <property type="match status" value="1"/>
</dbReference>
<dbReference type="Gene3D" id="3.30.460.30">
    <property type="entry name" value="Glutamyl-tRNA reductase, N-terminal domain"/>
    <property type="match status" value="1"/>
</dbReference>
<dbReference type="InterPro" id="IPR036343">
    <property type="entry name" value="GluRdtase_N_sf"/>
</dbReference>
<dbReference type="HAMAP" id="MF_00087">
    <property type="entry name" value="Glu_tRNA_reductase"/>
    <property type="match status" value="1"/>
</dbReference>
<dbReference type="UniPathway" id="UPA00251">
    <property type="reaction ID" value="UER00316"/>
</dbReference>
<dbReference type="InterPro" id="IPR036453">
    <property type="entry name" value="GluRdtase_dimer_dom_sf"/>
</dbReference>
<evidence type="ECO:0000256" key="7">
    <source>
        <dbReference type="ARBA" id="ARBA00047464"/>
    </source>
</evidence>